<sequence>ISFGELDLDDTLVKAVFTTPPEQVKCMRRPFMLRPINPLEDVDDNSLDSSGGVYGGLGGR</sequence>
<accession>A0A183CPZ8</accession>
<reference evidence="2" key="1">
    <citation type="submission" date="2013-12" db="EMBL/GenBank/DDBJ databases">
        <authorList>
            <person name="Aslett M."/>
        </authorList>
    </citation>
    <scope>NUCLEOTIDE SEQUENCE [LARGE SCALE GENOMIC DNA]</scope>
    <source>
        <strain evidence="2">Lindley</strain>
    </source>
</reference>
<organism evidence="2 3">
    <name type="scientific">Globodera pallida</name>
    <name type="common">Potato cyst nematode worm</name>
    <name type="synonym">Heterodera pallida</name>
    <dbReference type="NCBI Taxonomy" id="36090"/>
    <lineage>
        <taxon>Eukaryota</taxon>
        <taxon>Metazoa</taxon>
        <taxon>Ecdysozoa</taxon>
        <taxon>Nematoda</taxon>
        <taxon>Chromadorea</taxon>
        <taxon>Rhabditida</taxon>
        <taxon>Tylenchina</taxon>
        <taxon>Tylenchomorpha</taxon>
        <taxon>Tylenchoidea</taxon>
        <taxon>Heteroderidae</taxon>
        <taxon>Heteroderinae</taxon>
        <taxon>Globodera</taxon>
    </lineage>
</organism>
<reference evidence="2" key="2">
    <citation type="submission" date="2014-05" db="EMBL/GenBank/DDBJ databases">
        <title>The genome and life-stage specific transcriptomes of Globodera pallida elucidate key aspects of plant parasitism by a cyst nematode.</title>
        <authorList>
            <person name="Cotton J.A."/>
            <person name="Lilley C.J."/>
            <person name="Jones L.M."/>
            <person name="Kikuchi T."/>
            <person name="Reid A.J."/>
            <person name="Thorpe P."/>
            <person name="Tsai I.J."/>
            <person name="Beasley H."/>
            <person name="Blok V."/>
            <person name="Cock P.J.A."/>
            <person name="Van den Akker S.E."/>
            <person name="Holroyd N."/>
            <person name="Hunt M."/>
            <person name="Mantelin S."/>
            <person name="Naghra H."/>
            <person name="Pain A."/>
            <person name="Palomares-Rius J.E."/>
            <person name="Zarowiecki M."/>
            <person name="Berriman M."/>
            <person name="Jones J.T."/>
            <person name="Urwin P.E."/>
        </authorList>
    </citation>
    <scope>NUCLEOTIDE SEQUENCE [LARGE SCALE GENOMIC DNA]</scope>
    <source>
        <strain evidence="2">Lindley</strain>
    </source>
</reference>
<feature type="region of interest" description="Disordered" evidence="1">
    <location>
        <begin position="40"/>
        <end position="60"/>
    </location>
</feature>
<evidence type="ECO:0000313" key="3">
    <source>
        <dbReference type="WBParaSite" id="GPLIN_001495600"/>
    </source>
</evidence>
<name>A0A183CPZ8_GLOPA</name>
<evidence type="ECO:0000256" key="1">
    <source>
        <dbReference type="SAM" id="MobiDB-lite"/>
    </source>
</evidence>
<dbReference type="Proteomes" id="UP000050741">
    <property type="component" value="Unassembled WGS sequence"/>
</dbReference>
<proteinExistence type="predicted"/>
<protein>
    <submittedName>
        <fullName evidence="3">dUTPase domain-containing protein</fullName>
    </submittedName>
</protein>
<evidence type="ECO:0000313" key="2">
    <source>
        <dbReference type="Proteomes" id="UP000050741"/>
    </source>
</evidence>
<dbReference type="AlphaFoldDB" id="A0A183CPZ8"/>
<dbReference type="WBParaSite" id="GPLIN_001495600">
    <property type="protein sequence ID" value="GPLIN_001495600"/>
    <property type="gene ID" value="GPLIN_001495600"/>
</dbReference>
<reference evidence="3" key="3">
    <citation type="submission" date="2016-06" db="UniProtKB">
        <authorList>
            <consortium name="WormBaseParasite"/>
        </authorList>
    </citation>
    <scope>IDENTIFICATION</scope>
</reference>
<keyword evidence="2" id="KW-1185">Reference proteome</keyword>